<dbReference type="PANTHER" id="PTHR34290">
    <property type="entry name" value="SI:CH73-390P7.2"/>
    <property type="match status" value="1"/>
</dbReference>
<dbReference type="InterPro" id="IPR044691">
    <property type="entry name" value="DCC1_Trx"/>
</dbReference>
<sequence>MADRPSAPARLTVWYDGGCPLCRREIALMQRLDRGRRIDFIDAGTPDTFTPIDRGLLLQRFHARENGRMVSGAAAFAAMWRAIPLLRPFGLAARNRIVLRMLERLYLRFLRVRPALRRWVR</sequence>
<comment type="caution">
    <text evidence="1">The sequence shown here is derived from an EMBL/GenBank/DDBJ whole genome shotgun (WGS) entry which is preliminary data.</text>
</comment>
<organism evidence="1 2">
    <name type="scientific">Sphingomonas hankookensis</name>
    <dbReference type="NCBI Taxonomy" id="563996"/>
    <lineage>
        <taxon>Bacteria</taxon>
        <taxon>Pseudomonadati</taxon>
        <taxon>Pseudomonadota</taxon>
        <taxon>Alphaproteobacteria</taxon>
        <taxon>Sphingomonadales</taxon>
        <taxon>Sphingomonadaceae</taxon>
        <taxon>Sphingomonas</taxon>
    </lineage>
</organism>
<keyword evidence="2" id="KW-1185">Reference proteome</keyword>
<name>A0ABR5Y9I7_9SPHN</name>
<dbReference type="RefSeq" id="WP_066694066.1">
    <property type="nucleotide sequence ID" value="NZ_CP117028.1"/>
</dbReference>
<gene>
    <name evidence="1" type="ORF">AVT10_07790</name>
</gene>
<accession>A0ABR5Y9I7</accession>
<dbReference type="Pfam" id="PF04134">
    <property type="entry name" value="DCC1-like"/>
    <property type="match status" value="1"/>
</dbReference>
<evidence type="ECO:0000313" key="1">
    <source>
        <dbReference type="EMBL" id="KZE08682.1"/>
    </source>
</evidence>
<dbReference type="InterPro" id="IPR007263">
    <property type="entry name" value="DCC1-like"/>
</dbReference>
<proteinExistence type="predicted"/>
<dbReference type="EMBL" id="LQQO01000062">
    <property type="protein sequence ID" value="KZE08682.1"/>
    <property type="molecule type" value="Genomic_DNA"/>
</dbReference>
<reference evidence="2" key="1">
    <citation type="submission" date="2016-01" db="EMBL/GenBank/DDBJ databases">
        <title>Draft genome of Chromobacterium sp. F49.</title>
        <authorList>
            <person name="Hong K.W."/>
        </authorList>
    </citation>
    <scope>NUCLEOTIDE SEQUENCE [LARGE SCALE GENOMIC DNA]</scope>
    <source>
        <strain evidence="2">CN3</strain>
    </source>
</reference>
<protein>
    <submittedName>
        <fullName evidence="1">Thiol-disulfide oxidoreductase</fullName>
    </submittedName>
</protein>
<dbReference type="Proteomes" id="UP000076609">
    <property type="component" value="Unassembled WGS sequence"/>
</dbReference>
<dbReference type="PANTHER" id="PTHR34290:SF2">
    <property type="entry name" value="OS04G0668800 PROTEIN"/>
    <property type="match status" value="1"/>
</dbReference>
<evidence type="ECO:0000313" key="2">
    <source>
        <dbReference type="Proteomes" id="UP000076609"/>
    </source>
</evidence>